<evidence type="ECO:0008006" key="3">
    <source>
        <dbReference type="Google" id="ProtNLM"/>
    </source>
</evidence>
<accession>A0A397SUC3</accession>
<protein>
    <recommendedName>
        <fullName evidence="3">BTB domain-containing protein</fullName>
    </recommendedName>
</protein>
<keyword evidence="2" id="KW-1185">Reference proteome</keyword>
<sequence>MSCNLESEVSKALGKLLKPETDYNVIIHIGEDPDIKKFHAHHITVYYVEDQNIFNDIISGDDIEEQDIFI</sequence>
<proteinExistence type="predicted"/>
<dbReference type="AlphaFoldDB" id="A0A397SUC3"/>
<dbReference type="OrthoDB" id="2409210at2759"/>
<organism evidence="1 2">
    <name type="scientific">Glomus cerebriforme</name>
    <dbReference type="NCBI Taxonomy" id="658196"/>
    <lineage>
        <taxon>Eukaryota</taxon>
        <taxon>Fungi</taxon>
        <taxon>Fungi incertae sedis</taxon>
        <taxon>Mucoromycota</taxon>
        <taxon>Glomeromycotina</taxon>
        <taxon>Glomeromycetes</taxon>
        <taxon>Glomerales</taxon>
        <taxon>Glomeraceae</taxon>
        <taxon>Glomus</taxon>
    </lineage>
</organism>
<gene>
    <name evidence="1" type="ORF">C1645_829462</name>
</gene>
<name>A0A397SUC3_9GLOM</name>
<comment type="caution">
    <text evidence="1">The sequence shown here is derived from an EMBL/GenBank/DDBJ whole genome shotgun (WGS) entry which is preliminary data.</text>
</comment>
<evidence type="ECO:0000313" key="2">
    <source>
        <dbReference type="Proteomes" id="UP000265703"/>
    </source>
</evidence>
<dbReference type="STRING" id="658196.A0A397SUC3"/>
<dbReference type="EMBL" id="QKYT01000370">
    <property type="protein sequence ID" value="RIA86314.1"/>
    <property type="molecule type" value="Genomic_DNA"/>
</dbReference>
<evidence type="ECO:0000313" key="1">
    <source>
        <dbReference type="EMBL" id="RIA86314.1"/>
    </source>
</evidence>
<dbReference type="Proteomes" id="UP000265703">
    <property type="component" value="Unassembled WGS sequence"/>
</dbReference>
<reference evidence="1 2" key="1">
    <citation type="submission" date="2018-06" db="EMBL/GenBank/DDBJ databases">
        <title>Comparative genomics reveals the genomic features of Rhizophagus irregularis, R. cerebriforme, R. diaphanum and Gigaspora rosea, and their symbiotic lifestyle signature.</title>
        <authorList>
            <person name="Morin E."/>
            <person name="San Clemente H."/>
            <person name="Chen E.C.H."/>
            <person name="De La Providencia I."/>
            <person name="Hainaut M."/>
            <person name="Kuo A."/>
            <person name="Kohler A."/>
            <person name="Murat C."/>
            <person name="Tang N."/>
            <person name="Roy S."/>
            <person name="Loubradou J."/>
            <person name="Henrissat B."/>
            <person name="Grigoriev I.V."/>
            <person name="Corradi N."/>
            <person name="Roux C."/>
            <person name="Martin F.M."/>
        </authorList>
    </citation>
    <scope>NUCLEOTIDE SEQUENCE [LARGE SCALE GENOMIC DNA]</scope>
    <source>
        <strain evidence="1 2">DAOM 227022</strain>
    </source>
</reference>